<dbReference type="AlphaFoldDB" id="A0A8X6U0E7"/>
<organism evidence="1 2">
    <name type="scientific">Nephila pilipes</name>
    <name type="common">Giant wood spider</name>
    <name type="synonym">Nephila maculata</name>
    <dbReference type="NCBI Taxonomy" id="299642"/>
    <lineage>
        <taxon>Eukaryota</taxon>
        <taxon>Metazoa</taxon>
        <taxon>Ecdysozoa</taxon>
        <taxon>Arthropoda</taxon>
        <taxon>Chelicerata</taxon>
        <taxon>Arachnida</taxon>
        <taxon>Araneae</taxon>
        <taxon>Araneomorphae</taxon>
        <taxon>Entelegynae</taxon>
        <taxon>Araneoidea</taxon>
        <taxon>Nephilidae</taxon>
        <taxon>Nephila</taxon>
    </lineage>
</organism>
<evidence type="ECO:0000313" key="1">
    <source>
        <dbReference type="EMBL" id="GFT62365.1"/>
    </source>
</evidence>
<sequence>MFLQNVRDGSRTSCIENVEQRFSDRRLRYRQTLQKDLRSSFRSEYLAVLVQKPKKRVSNTIKIGHVVLIGSDSRGRIDLPLVVIAELITEKTNRCDW</sequence>
<reference evidence="1" key="1">
    <citation type="submission" date="2020-08" db="EMBL/GenBank/DDBJ databases">
        <title>Multicomponent nature underlies the extraordinary mechanical properties of spider dragline silk.</title>
        <authorList>
            <person name="Kono N."/>
            <person name="Nakamura H."/>
            <person name="Mori M."/>
            <person name="Yoshida Y."/>
            <person name="Ohtoshi R."/>
            <person name="Malay A.D."/>
            <person name="Moran D.A.P."/>
            <person name="Tomita M."/>
            <person name="Numata K."/>
            <person name="Arakawa K."/>
        </authorList>
    </citation>
    <scope>NUCLEOTIDE SEQUENCE</scope>
</reference>
<protein>
    <submittedName>
        <fullName evidence="1">Uncharacterized protein</fullName>
    </submittedName>
</protein>
<gene>
    <name evidence="1" type="ORF">NPIL_589341</name>
</gene>
<dbReference type="Proteomes" id="UP000887013">
    <property type="component" value="Unassembled WGS sequence"/>
</dbReference>
<name>A0A8X6U0E7_NEPPI</name>
<keyword evidence="2" id="KW-1185">Reference proteome</keyword>
<comment type="caution">
    <text evidence="1">The sequence shown here is derived from an EMBL/GenBank/DDBJ whole genome shotgun (WGS) entry which is preliminary data.</text>
</comment>
<evidence type="ECO:0000313" key="2">
    <source>
        <dbReference type="Proteomes" id="UP000887013"/>
    </source>
</evidence>
<dbReference type="EMBL" id="BMAW01068012">
    <property type="protein sequence ID" value="GFT62365.1"/>
    <property type="molecule type" value="Genomic_DNA"/>
</dbReference>
<accession>A0A8X6U0E7</accession>
<proteinExistence type="predicted"/>